<dbReference type="Pfam" id="PF02386">
    <property type="entry name" value="TrkH"/>
    <property type="match status" value="1"/>
</dbReference>
<comment type="caution">
    <text evidence="13">The sequence shown here is derived from an EMBL/GenBank/DDBJ whole genome shotgun (WGS) entry which is preliminary data.</text>
</comment>
<feature type="transmembrane region" description="Helical" evidence="12">
    <location>
        <begin position="35"/>
        <end position="55"/>
    </location>
</feature>
<keyword evidence="7 12" id="KW-1133">Transmembrane helix</keyword>
<evidence type="ECO:0000256" key="10">
    <source>
        <dbReference type="PIRNR" id="PIRNR006247"/>
    </source>
</evidence>
<evidence type="ECO:0000256" key="5">
    <source>
        <dbReference type="ARBA" id="ARBA00022692"/>
    </source>
</evidence>
<dbReference type="eggNOG" id="COG0168">
    <property type="taxonomic scope" value="Bacteria"/>
</dbReference>
<keyword evidence="5 12" id="KW-0812">Transmembrane</keyword>
<evidence type="ECO:0000256" key="9">
    <source>
        <dbReference type="ARBA" id="ARBA00023136"/>
    </source>
</evidence>
<feature type="transmembrane region" description="Helical" evidence="12">
    <location>
        <begin position="451"/>
        <end position="471"/>
    </location>
</feature>
<organism evidence="13 14">
    <name type="scientific">Lutibaculum baratangense AMV1</name>
    <dbReference type="NCBI Taxonomy" id="631454"/>
    <lineage>
        <taxon>Bacteria</taxon>
        <taxon>Pseudomonadati</taxon>
        <taxon>Pseudomonadota</taxon>
        <taxon>Alphaproteobacteria</taxon>
        <taxon>Hyphomicrobiales</taxon>
        <taxon>Tepidamorphaceae</taxon>
        <taxon>Lutibaculum</taxon>
    </lineage>
</organism>
<feature type="transmembrane region" description="Helical" evidence="12">
    <location>
        <begin position="320"/>
        <end position="346"/>
    </location>
</feature>
<feature type="binding site" evidence="11">
    <location>
        <position position="427"/>
    </location>
    <ligand>
        <name>K(+)</name>
        <dbReference type="ChEBI" id="CHEBI:29103"/>
    </ligand>
</feature>
<keyword evidence="6 10" id="KW-0630">Potassium</keyword>
<keyword evidence="10" id="KW-0997">Cell inner membrane</keyword>
<feature type="transmembrane region" description="Helical" evidence="12">
    <location>
        <begin position="67"/>
        <end position="88"/>
    </location>
</feature>
<evidence type="ECO:0000256" key="1">
    <source>
        <dbReference type="ARBA" id="ARBA00004651"/>
    </source>
</evidence>
<dbReference type="GO" id="GO:0046872">
    <property type="term" value="F:metal ion binding"/>
    <property type="evidence" value="ECO:0007669"/>
    <property type="project" value="UniProtKB-KW"/>
</dbReference>
<dbReference type="PIRSF" id="PIRSF006247">
    <property type="entry name" value="TrkH"/>
    <property type="match status" value="1"/>
</dbReference>
<keyword evidence="14" id="KW-1185">Reference proteome</keyword>
<dbReference type="GO" id="GO:0015379">
    <property type="term" value="F:potassium:chloride symporter activity"/>
    <property type="evidence" value="ECO:0007669"/>
    <property type="project" value="InterPro"/>
</dbReference>
<evidence type="ECO:0000256" key="8">
    <source>
        <dbReference type="ARBA" id="ARBA00023065"/>
    </source>
</evidence>
<feature type="transmembrane region" description="Helical" evidence="12">
    <location>
        <begin position="129"/>
        <end position="152"/>
    </location>
</feature>
<feature type="binding site" evidence="11">
    <location>
        <position position="311"/>
    </location>
    <ligand>
        <name>K(+)</name>
        <dbReference type="ChEBI" id="CHEBI:29103"/>
    </ligand>
</feature>
<comment type="similarity">
    <text evidence="10">Belongs to the TrkH potassium transport family.</text>
</comment>
<dbReference type="Proteomes" id="UP000017819">
    <property type="component" value="Unassembled WGS sequence"/>
</dbReference>
<protein>
    <recommendedName>
        <fullName evidence="10">Trk system potassium uptake protein</fullName>
    </recommendedName>
</protein>
<dbReference type="InterPro" id="IPR003445">
    <property type="entry name" value="Cat_transpt"/>
</dbReference>
<gene>
    <name evidence="13" type="ORF">N177_3211</name>
</gene>
<evidence type="ECO:0000256" key="4">
    <source>
        <dbReference type="ARBA" id="ARBA00022538"/>
    </source>
</evidence>
<proteinExistence type="inferred from homology"/>
<evidence type="ECO:0000256" key="7">
    <source>
        <dbReference type="ARBA" id="ARBA00022989"/>
    </source>
</evidence>
<evidence type="ECO:0000256" key="12">
    <source>
        <dbReference type="SAM" id="Phobius"/>
    </source>
</evidence>
<dbReference type="STRING" id="631454.N177_3211"/>
<comment type="subcellular location">
    <subcellularLocation>
        <location evidence="10">Cell inner membrane</location>
        <topology evidence="10">Multi-pass membrane protein</topology>
    </subcellularLocation>
    <subcellularLocation>
        <location evidence="1">Cell membrane</location>
        <topology evidence="1">Multi-pass membrane protein</topology>
    </subcellularLocation>
</comment>
<feature type="transmembrane region" description="Helical" evidence="12">
    <location>
        <begin position="270"/>
        <end position="287"/>
    </location>
</feature>
<dbReference type="AlphaFoldDB" id="V4T9D7"/>
<feature type="binding site" evidence="11">
    <location>
        <position position="215"/>
    </location>
    <ligand>
        <name>K(+)</name>
        <dbReference type="ChEBI" id="CHEBI:29103"/>
    </ligand>
</feature>
<evidence type="ECO:0000313" key="13">
    <source>
        <dbReference type="EMBL" id="ESR23143.1"/>
    </source>
</evidence>
<keyword evidence="11" id="KW-0479">Metal-binding</keyword>
<sequence>MSIIFYVNGLLLAGLGVTMLVPALIDVVIGNEDWSIFAVSALVTWSLGTLIALAARRPVESALRMQTAFIVTTSVWISLSAFSALPFLGLGLNYHDAFFEAVSGFTTTGSTVLSDLELLPPGLLFWRALLQWIGGVGIVVTAIIVLPFLRVGGMQLFHTESSDRSEKIVPRPVQLVQFIGLTYISLTAACAALYKIGGMSFFDAICHAMTTLSTGGFANYDASFGHFEPPLLHWTATIFMLAGALPFVAYIKLVKGEQVSLWRDPQIRTFLQLIVVVSILLALWLVRTHDLPPLEALRLAAFNVVSITTTTGYASSDYTLWGAAAVGLFFLLTFIGGCSGSTTGAIKIYRFQILWRVLRAHLGRLARPNRLIPLRYSGQRIPEDVPPSVLLFLTTYFASVVVVTLLLAATGLDIVSALSGAATALGNVGPGLGEIIGPSGNFQEVPDSAKWILAFAMLLGRLELFTMLLLLDPEFWRR</sequence>
<evidence type="ECO:0000256" key="2">
    <source>
        <dbReference type="ARBA" id="ARBA00022448"/>
    </source>
</evidence>
<evidence type="ECO:0000313" key="14">
    <source>
        <dbReference type="Proteomes" id="UP000017819"/>
    </source>
</evidence>
<keyword evidence="3 10" id="KW-1003">Cell membrane</keyword>
<dbReference type="InterPro" id="IPR004772">
    <property type="entry name" value="TrkH"/>
</dbReference>
<keyword evidence="2 10" id="KW-0813">Transport</keyword>
<feature type="binding site" evidence="11">
    <location>
        <position position="310"/>
    </location>
    <ligand>
        <name>K(+)</name>
        <dbReference type="ChEBI" id="CHEBI:29103"/>
    </ligand>
</feature>
<feature type="binding site" evidence="11">
    <location>
        <position position="428"/>
    </location>
    <ligand>
        <name>K(+)</name>
        <dbReference type="ChEBI" id="CHEBI:29103"/>
    </ligand>
</feature>
<feature type="transmembrane region" description="Helical" evidence="12">
    <location>
        <begin position="173"/>
        <end position="194"/>
    </location>
</feature>
<reference evidence="13 14" key="1">
    <citation type="journal article" date="2014" name="Genome Announc.">
        <title>Draft Genome Sequence of Lutibaculum baratangense Strain AMV1T, Isolated from a Mud Volcano in Andamans, India.</title>
        <authorList>
            <person name="Singh A."/>
            <person name="Sreenivas A."/>
            <person name="Sathyanarayana Reddy G."/>
            <person name="Pinnaka A.K."/>
            <person name="Shivaji S."/>
        </authorList>
    </citation>
    <scope>NUCLEOTIDE SEQUENCE [LARGE SCALE GENOMIC DNA]</scope>
    <source>
        <strain evidence="13 14">AMV1</strain>
    </source>
</reference>
<feature type="transmembrane region" description="Helical" evidence="12">
    <location>
        <begin position="231"/>
        <end position="250"/>
    </location>
</feature>
<evidence type="ECO:0000256" key="6">
    <source>
        <dbReference type="ARBA" id="ARBA00022958"/>
    </source>
</evidence>
<evidence type="ECO:0000256" key="11">
    <source>
        <dbReference type="PIRSR" id="PIRSR006247-1"/>
    </source>
</evidence>
<accession>V4T9D7</accession>
<keyword evidence="4 10" id="KW-0633">Potassium transport</keyword>
<comment type="function">
    <text evidence="10">Low-affinity potassium transport system. Interacts with Trk system potassium uptake protein TrkA.</text>
</comment>
<dbReference type="RefSeq" id="WP_023433330.1">
    <property type="nucleotide sequence ID" value="NZ_AWXZ01000039.1"/>
</dbReference>
<dbReference type="PATRIC" id="fig|631454.5.peg.3171"/>
<feature type="transmembrane region" description="Helical" evidence="12">
    <location>
        <begin position="389"/>
        <end position="409"/>
    </location>
</feature>
<evidence type="ECO:0000256" key="3">
    <source>
        <dbReference type="ARBA" id="ARBA00022475"/>
    </source>
</evidence>
<dbReference type="PANTHER" id="PTHR32024:SF3">
    <property type="entry name" value="TRK SYSTEM POTASSIUM UPTAKE PROTEIN"/>
    <property type="match status" value="1"/>
</dbReference>
<keyword evidence="8 10" id="KW-0406">Ion transport</keyword>
<feature type="transmembrane region" description="Helical" evidence="12">
    <location>
        <begin position="7"/>
        <end position="29"/>
    </location>
</feature>
<feature type="binding site" evidence="11">
    <location>
        <position position="107"/>
    </location>
    <ligand>
        <name>K(+)</name>
        <dbReference type="ChEBI" id="CHEBI:29103"/>
    </ligand>
</feature>
<name>V4T9D7_9HYPH</name>
<dbReference type="PANTHER" id="PTHR32024">
    <property type="entry name" value="TRK SYSTEM POTASSIUM UPTAKE PROTEIN TRKG-RELATED"/>
    <property type="match status" value="1"/>
</dbReference>
<keyword evidence="9 10" id="KW-0472">Membrane</keyword>
<dbReference type="EMBL" id="AWXZ01000039">
    <property type="protein sequence ID" value="ESR23143.1"/>
    <property type="molecule type" value="Genomic_DNA"/>
</dbReference>
<feature type="binding site" evidence="11">
    <location>
        <position position="108"/>
    </location>
    <ligand>
        <name>K(+)</name>
        <dbReference type="ChEBI" id="CHEBI:29103"/>
    </ligand>
</feature>
<dbReference type="GO" id="GO:0005886">
    <property type="term" value="C:plasma membrane"/>
    <property type="evidence" value="ECO:0007669"/>
    <property type="project" value="UniProtKB-SubCell"/>
</dbReference>
<dbReference type="OrthoDB" id="9810952at2"/>